<keyword evidence="2 7" id="KW-0813">Transport</keyword>
<organism evidence="9 10">
    <name type="scientific">Pseudonocardia aurantiaca</name>
    <dbReference type="NCBI Taxonomy" id="75290"/>
    <lineage>
        <taxon>Bacteria</taxon>
        <taxon>Bacillati</taxon>
        <taxon>Actinomycetota</taxon>
        <taxon>Actinomycetes</taxon>
        <taxon>Pseudonocardiales</taxon>
        <taxon>Pseudonocardiaceae</taxon>
        <taxon>Pseudonocardia</taxon>
    </lineage>
</organism>
<feature type="transmembrane region" description="Helical" evidence="7">
    <location>
        <begin position="102"/>
        <end position="123"/>
    </location>
</feature>
<feature type="transmembrane region" description="Helical" evidence="7">
    <location>
        <begin position="189"/>
        <end position="208"/>
    </location>
</feature>
<accession>A0ABW4FSY6</accession>
<comment type="caution">
    <text evidence="9">The sequence shown here is derived from an EMBL/GenBank/DDBJ whole genome shotgun (WGS) entry which is preliminary data.</text>
</comment>
<dbReference type="PANTHER" id="PTHR43163:SF6">
    <property type="entry name" value="DIPEPTIDE TRANSPORT SYSTEM PERMEASE PROTEIN DPPB-RELATED"/>
    <property type="match status" value="1"/>
</dbReference>
<evidence type="ECO:0000313" key="9">
    <source>
        <dbReference type="EMBL" id="MFD1533385.1"/>
    </source>
</evidence>
<evidence type="ECO:0000256" key="2">
    <source>
        <dbReference type="ARBA" id="ARBA00022448"/>
    </source>
</evidence>
<comment type="subcellular location">
    <subcellularLocation>
        <location evidence="1 7">Cell membrane</location>
        <topology evidence="1 7">Multi-pass membrane protein</topology>
    </subcellularLocation>
</comment>
<feature type="transmembrane region" description="Helical" evidence="7">
    <location>
        <begin position="295"/>
        <end position="319"/>
    </location>
</feature>
<dbReference type="InterPro" id="IPR000515">
    <property type="entry name" value="MetI-like"/>
</dbReference>
<dbReference type="Pfam" id="PF00528">
    <property type="entry name" value="BPD_transp_1"/>
    <property type="match status" value="1"/>
</dbReference>
<dbReference type="PROSITE" id="PS50928">
    <property type="entry name" value="ABC_TM1"/>
    <property type="match status" value="1"/>
</dbReference>
<feature type="transmembrane region" description="Helical" evidence="7">
    <location>
        <begin position="9"/>
        <end position="29"/>
    </location>
</feature>
<dbReference type="EMBL" id="JBHUCP010000025">
    <property type="protein sequence ID" value="MFD1533385.1"/>
    <property type="molecule type" value="Genomic_DNA"/>
</dbReference>
<evidence type="ECO:0000256" key="5">
    <source>
        <dbReference type="ARBA" id="ARBA00022989"/>
    </source>
</evidence>
<proteinExistence type="inferred from homology"/>
<evidence type="ECO:0000256" key="1">
    <source>
        <dbReference type="ARBA" id="ARBA00004651"/>
    </source>
</evidence>
<dbReference type="CDD" id="cd06261">
    <property type="entry name" value="TM_PBP2"/>
    <property type="match status" value="1"/>
</dbReference>
<dbReference type="Proteomes" id="UP001597145">
    <property type="component" value="Unassembled WGS sequence"/>
</dbReference>
<dbReference type="Pfam" id="PF19300">
    <property type="entry name" value="BPD_transp_1_N"/>
    <property type="match status" value="1"/>
</dbReference>
<evidence type="ECO:0000256" key="7">
    <source>
        <dbReference type="RuleBase" id="RU363032"/>
    </source>
</evidence>
<reference evidence="10" key="1">
    <citation type="journal article" date="2019" name="Int. J. Syst. Evol. Microbiol.">
        <title>The Global Catalogue of Microorganisms (GCM) 10K type strain sequencing project: providing services to taxonomists for standard genome sequencing and annotation.</title>
        <authorList>
            <consortium name="The Broad Institute Genomics Platform"/>
            <consortium name="The Broad Institute Genome Sequencing Center for Infectious Disease"/>
            <person name="Wu L."/>
            <person name="Ma J."/>
        </authorList>
    </citation>
    <scope>NUCLEOTIDE SEQUENCE [LARGE SCALE GENOMIC DNA]</scope>
    <source>
        <strain evidence="10">JCM 12165</strain>
    </source>
</reference>
<feature type="domain" description="ABC transmembrane type-1" evidence="8">
    <location>
        <begin position="96"/>
        <end position="316"/>
    </location>
</feature>
<gene>
    <name evidence="9" type="ORF">ACFSCY_28570</name>
</gene>
<feature type="transmembrane region" description="Helical" evidence="7">
    <location>
        <begin position="135"/>
        <end position="152"/>
    </location>
</feature>
<dbReference type="InterPro" id="IPR035906">
    <property type="entry name" value="MetI-like_sf"/>
</dbReference>
<dbReference type="Gene3D" id="1.10.3720.10">
    <property type="entry name" value="MetI-like"/>
    <property type="match status" value="1"/>
</dbReference>
<dbReference type="SUPFAM" id="SSF161098">
    <property type="entry name" value="MetI-like"/>
    <property type="match status" value="1"/>
</dbReference>
<keyword evidence="5 7" id="KW-1133">Transmembrane helix</keyword>
<evidence type="ECO:0000256" key="4">
    <source>
        <dbReference type="ARBA" id="ARBA00022692"/>
    </source>
</evidence>
<protein>
    <submittedName>
        <fullName evidence="9">ABC transporter permease</fullName>
    </submittedName>
</protein>
<dbReference type="InterPro" id="IPR045621">
    <property type="entry name" value="BPD_transp_1_N"/>
</dbReference>
<evidence type="ECO:0000256" key="3">
    <source>
        <dbReference type="ARBA" id="ARBA00022475"/>
    </source>
</evidence>
<evidence type="ECO:0000259" key="8">
    <source>
        <dbReference type="PROSITE" id="PS50928"/>
    </source>
</evidence>
<name>A0ABW4FSY6_9PSEU</name>
<evidence type="ECO:0000256" key="6">
    <source>
        <dbReference type="ARBA" id="ARBA00023136"/>
    </source>
</evidence>
<keyword evidence="4 7" id="KW-0812">Transmembrane</keyword>
<comment type="similarity">
    <text evidence="7">Belongs to the binding-protein-dependent transport system permease family.</text>
</comment>
<keyword evidence="3" id="KW-1003">Cell membrane</keyword>
<keyword evidence="6 7" id="KW-0472">Membrane</keyword>
<sequence>MLAFVVRRIAVSIPILLISSFIVFILASLSGNPLSGLLTRNPPPSPETIALEAHRLRLDLPLMERYWLWLTGLFTGDFGPSVQSNLDVGAEVWHRFGVTIRLILVAMVVAVLLAVVIGVISAVKQYSKTDYTATFLGFLFLAMPAFWLAILLKQWGVDFNNAVDEQVIYTIGATSVPPPEGFWAQVGDIAGHMVLPTISLALISYAAWSRYQRASMLEVMNSDYVRLARAKGLSRRRVMVKHALRNALIPLTTVTALDLASIIGGAVVTETVFQWRGMGDLLLNAIRTDDVYVTMAWLLVTATVVILFNLIADLLYAVLDPRIRYA</sequence>
<evidence type="ECO:0000313" key="10">
    <source>
        <dbReference type="Proteomes" id="UP001597145"/>
    </source>
</evidence>
<dbReference type="PANTHER" id="PTHR43163">
    <property type="entry name" value="DIPEPTIDE TRANSPORT SYSTEM PERMEASE PROTEIN DPPB-RELATED"/>
    <property type="match status" value="1"/>
</dbReference>
<feature type="transmembrane region" description="Helical" evidence="7">
    <location>
        <begin position="247"/>
        <end position="275"/>
    </location>
</feature>
<keyword evidence="10" id="KW-1185">Reference proteome</keyword>
<dbReference type="RefSeq" id="WP_343985263.1">
    <property type="nucleotide sequence ID" value="NZ_BAAAJG010000026.1"/>
</dbReference>